<evidence type="ECO:0000259" key="1">
    <source>
        <dbReference type="Pfam" id="PF21880"/>
    </source>
</evidence>
<feature type="domain" description="DUF6916" evidence="1">
    <location>
        <begin position="4"/>
        <end position="95"/>
    </location>
</feature>
<sequence length="96" mass="10664">MDLLTLEHFAGCLNETFLADMQGMEAAFVLVEVKSLQGSLQGSHRAPFSLLFHNGSPVLFPQQTYRLRHPALGELGIFLVPVAQNRDGFVYQAVFN</sequence>
<evidence type="ECO:0000313" key="2">
    <source>
        <dbReference type="EMBL" id="MEF3081987.1"/>
    </source>
</evidence>
<evidence type="ECO:0000313" key="3">
    <source>
        <dbReference type="Proteomes" id="UP001358324"/>
    </source>
</evidence>
<dbReference type="Proteomes" id="UP001358324">
    <property type="component" value="Unassembled WGS sequence"/>
</dbReference>
<dbReference type="EMBL" id="JAZHBM010000002">
    <property type="protein sequence ID" value="MEF3081987.1"/>
    <property type="molecule type" value="Genomic_DNA"/>
</dbReference>
<proteinExistence type="predicted"/>
<accession>A0ABU7WDD0</accession>
<reference evidence="2 3" key="1">
    <citation type="submission" date="2024-01" db="EMBL/GenBank/DDBJ databases">
        <title>Novel species of the genus Luteimonas isolated from rivers.</title>
        <authorList>
            <person name="Lu H."/>
        </authorList>
    </citation>
    <scope>NUCLEOTIDE SEQUENCE [LARGE SCALE GENOMIC DNA]</scope>
    <source>
        <strain evidence="2 3">SMYT11W</strain>
    </source>
</reference>
<keyword evidence="3" id="KW-1185">Reference proteome</keyword>
<protein>
    <recommendedName>
        <fullName evidence="1">DUF6916 domain-containing protein</fullName>
    </recommendedName>
</protein>
<organism evidence="2 3">
    <name type="scientific">Luteimonas flava</name>
    <dbReference type="NCBI Taxonomy" id="3115822"/>
    <lineage>
        <taxon>Bacteria</taxon>
        <taxon>Pseudomonadati</taxon>
        <taxon>Pseudomonadota</taxon>
        <taxon>Gammaproteobacteria</taxon>
        <taxon>Lysobacterales</taxon>
        <taxon>Lysobacteraceae</taxon>
        <taxon>Luteimonas</taxon>
    </lineage>
</organism>
<dbReference type="Pfam" id="PF21880">
    <property type="entry name" value="DUF6916"/>
    <property type="match status" value="1"/>
</dbReference>
<comment type="caution">
    <text evidence="2">The sequence shown here is derived from an EMBL/GenBank/DDBJ whole genome shotgun (WGS) entry which is preliminary data.</text>
</comment>
<name>A0ABU7WDD0_9GAMM</name>
<dbReference type="RefSeq" id="WP_332077748.1">
    <property type="nucleotide sequence ID" value="NZ_JAZHBM010000002.1"/>
</dbReference>
<gene>
    <name evidence="2" type="ORF">V3391_07140</name>
</gene>
<dbReference type="InterPro" id="IPR054209">
    <property type="entry name" value="DUF6916"/>
</dbReference>